<dbReference type="Proteomes" id="UP000199025">
    <property type="component" value="Unassembled WGS sequence"/>
</dbReference>
<dbReference type="AlphaFoldDB" id="A0A1I4A804"/>
<feature type="chain" id="PRO_5038375988" description="Subtilisin inhibitor-like" evidence="2">
    <location>
        <begin position="24"/>
        <end position="153"/>
    </location>
</feature>
<dbReference type="OrthoDB" id="3698717at2"/>
<feature type="region of interest" description="Disordered" evidence="1">
    <location>
        <begin position="84"/>
        <end position="111"/>
    </location>
</feature>
<evidence type="ECO:0000256" key="1">
    <source>
        <dbReference type="SAM" id="MobiDB-lite"/>
    </source>
</evidence>
<sequence length="153" mass="15913">MTNTRTTGQSVALAALLTVAAVAVTGCHDPGSPGHSTPARTASAGAVVTGSAYSGQRGQGTHYAECTTPSGDRYRVAVSAATARQLRDGQPCPAGQHLPLPSDEHPELSQEMQKRLPYGGGDLDSPCGEWQTADRAEARRFAAQCPPLKWGTL</sequence>
<dbReference type="PROSITE" id="PS51257">
    <property type="entry name" value="PROKAR_LIPOPROTEIN"/>
    <property type="match status" value="1"/>
</dbReference>
<dbReference type="EMBL" id="FORP01000023">
    <property type="protein sequence ID" value="SFK52515.1"/>
    <property type="molecule type" value="Genomic_DNA"/>
</dbReference>
<keyword evidence="2" id="KW-0732">Signal</keyword>
<reference evidence="3 4" key="1">
    <citation type="submission" date="2016-10" db="EMBL/GenBank/DDBJ databases">
        <authorList>
            <person name="de Groot N.N."/>
        </authorList>
    </citation>
    <scope>NUCLEOTIDE SEQUENCE [LARGE SCALE GENOMIC DNA]</scope>
    <source>
        <strain evidence="3 4">DSM 44468</strain>
    </source>
</reference>
<feature type="signal peptide" evidence="2">
    <location>
        <begin position="1"/>
        <end position="23"/>
    </location>
</feature>
<evidence type="ECO:0000256" key="2">
    <source>
        <dbReference type="SAM" id="SignalP"/>
    </source>
</evidence>
<dbReference type="STRING" id="115433.SAMN05421835_12362"/>
<accession>A0A1I4A804</accession>
<evidence type="ECO:0000313" key="4">
    <source>
        <dbReference type="Proteomes" id="UP000199025"/>
    </source>
</evidence>
<evidence type="ECO:0000313" key="3">
    <source>
        <dbReference type="EMBL" id="SFK52515.1"/>
    </source>
</evidence>
<name>A0A1I4A804_9PSEU</name>
<evidence type="ECO:0008006" key="5">
    <source>
        <dbReference type="Google" id="ProtNLM"/>
    </source>
</evidence>
<gene>
    <name evidence="3" type="ORF">SAMN05421835_12362</name>
</gene>
<protein>
    <recommendedName>
        <fullName evidence="5">Subtilisin inhibitor-like</fullName>
    </recommendedName>
</protein>
<proteinExistence type="predicted"/>
<feature type="compositionally biased region" description="Basic and acidic residues" evidence="1">
    <location>
        <begin position="102"/>
        <end position="111"/>
    </location>
</feature>
<keyword evidence="4" id="KW-1185">Reference proteome</keyword>
<organism evidence="3 4">
    <name type="scientific">Amycolatopsis sacchari</name>
    <dbReference type="NCBI Taxonomy" id="115433"/>
    <lineage>
        <taxon>Bacteria</taxon>
        <taxon>Bacillati</taxon>
        <taxon>Actinomycetota</taxon>
        <taxon>Actinomycetes</taxon>
        <taxon>Pseudonocardiales</taxon>
        <taxon>Pseudonocardiaceae</taxon>
        <taxon>Amycolatopsis</taxon>
    </lineage>
</organism>
<dbReference type="RefSeq" id="WP_091513972.1">
    <property type="nucleotide sequence ID" value="NZ_FORP01000023.1"/>
</dbReference>